<keyword evidence="7" id="KW-0297">G-protein coupled receptor</keyword>
<reference evidence="14" key="2">
    <citation type="submission" date="2025-08" db="UniProtKB">
        <authorList>
            <consortium name="Ensembl"/>
        </authorList>
    </citation>
    <scope>IDENTIFICATION</scope>
</reference>
<dbReference type="Pfam" id="PF07562">
    <property type="entry name" value="NCD3G"/>
    <property type="match status" value="1"/>
</dbReference>
<dbReference type="InterPro" id="IPR028082">
    <property type="entry name" value="Peripla_BP_I"/>
</dbReference>
<dbReference type="GO" id="GO:0004930">
    <property type="term" value="F:G protein-coupled receptor activity"/>
    <property type="evidence" value="ECO:0000318"/>
    <property type="project" value="GO_Central"/>
</dbReference>
<reference evidence="14" key="1">
    <citation type="submission" date="2009-12" db="EMBL/GenBank/DDBJ databases">
        <title>The Genome Sequence of Anolis carolinensis (Green Anole Lizard).</title>
        <authorList>
            <consortium name="The Genome Sequencing Platform"/>
            <person name="Di Palma F."/>
            <person name="Alfoldi J."/>
            <person name="Heiman D."/>
            <person name="Young S."/>
            <person name="Grabherr M."/>
            <person name="Johnson J."/>
            <person name="Lander E.S."/>
            <person name="Lindblad-Toh K."/>
        </authorList>
    </citation>
    <scope>NUCLEOTIDE SEQUENCE [LARGE SCALE GENOMIC DNA]</scope>
    <source>
        <strain evidence="14">JBL SC #1</strain>
    </source>
</reference>
<dbReference type="InterPro" id="IPR001828">
    <property type="entry name" value="ANF_lig-bd_rcpt"/>
</dbReference>
<dbReference type="GeneTree" id="ENSGT00950000182788"/>
<evidence type="ECO:0000256" key="1">
    <source>
        <dbReference type="ARBA" id="ARBA00004651"/>
    </source>
</evidence>
<keyword evidence="6 12" id="KW-1133">Transmembrane helix</keyword>
<dbReference type="InterPro" id="IPR004073">
    <property type="entry name" value="GPCR_3_vmron_rcpt_2"/>
</dbReference>
<keyword evidence="10" id="KW-0325">Glycoprotein</keyword>
<dbReference type="GO" id="GO:0005886">
    <property type="term" value="C:plasma membrane"/>
    <property type="evidence" value="ECO:0000318"/>
    <property type="project" value="GO_Central"/>
</dbReference>
<feature type="domain" description="G-protein coupled receptors family 3 profile" evidence="13">
    <location>
        <begin position="264"/>
        <end position="528"/>
    </location>
</feature>
<protein>
    <recommendedName>
        <fullName evidence="13">G-protein coupled receptors family 3 profile domain-containing protein</fullName>
    </recommendedName>
</protein>
<dbReference type="InterPro" id="IPR011500">
    <property type="entry name" value="GPCR_3_9-Cys_dom"/>
</dbReference>
<dbReference type="PRINTS" id="PR00248">
    <property type="entry name" value="GPCRMGR"/>
</dbReference>
<comment type="similarity">
    <text evidence="2">Belongs to the G-protein coupled receptor 3 family.</text>
</comment>
<feature type="transmembrane region" description="Helical" evidence="12">
    <location>
        <begin position="484"/>
        <end position="505"/>
    </location>
</feature>
<evidence type="ECO:0000256" key="4">
    <source>
        <dbReference type="ARBA" id="ARBA00022692"/>
    </source>
</evidence>
<dbReference type="InParanoid" id="H9GPD1"/>
<dbReference type="InterPro" id="IPR038550">
    <property type="entry name" value="GPCR_3_9-Cys_sf"/>
</dbReference>
<keyword evidence="15" id="KW-1185">Reference proteome</keyword>
<dbReference type="eggNOG" id="KOG1056">
    <property type="taxonomic scope" value="Eukaryota"/>
</dbReference>
<dbReference type="CDD" id="cd15283">
    <property type="entry name" value="7tmC_V2R_pheromone"/>
    <property type="match status" value="1"/>
</dbReference>
<accession>H9GPD1</accession>
<dbReference type="Gene3D" id="2.10.50.30">
    <property type="entry name" value="GPCR, family 3, nine cysteines domain"/>
    <property type="match status" value="1"/>
</dbReference>
<keyword evidence="5" id="KW-0732">Signal</keyword>
<dbReference type="FunFam" id="2.10.50.30:FF:000002">
    <property type="entry name" value="Vomeronasal 2 receptor, h1"/>
    <property type="match status" value="1"/>
</dbReference>
<organism evidence="14 15">
    <name type="scientific">Anolis carolinensis</name>
    <name type="common">Green anole</name>
    <name type="synonym">American chameleon</name>
    <dbReference type="NCBI Taxonomy" id="28377"/>
    <lineage>
        <taxon>Eukaryota</taxon>
        <taxon>Metazoa</taxon>
        <taxon>Chordata</taxon>
        <taxon>Craniata</taxon>
        <taxon>Vertebrata</taxon>
        <taxon>Euteleostomi</taxon>
        <taxon>Lepidosauria</taxon>
        <taxon>Squamata</taxon>
        <taxon>Bifurcata</taxon>
        <taxon>Unidentata</taxon>
        <taxon>Episquamata</taxon>
        <taxon>Toxicofera</taxon>
        <taxon>Iguania</taxon>
        <taxon>Dactyloidae</taxon>
        <taxon>Anolis</taxon>
    </lineage>
</organism>
<evidence type="ECO:0000256" key="2">
    <source>
        <dbReference type="ARBA" id="ARBA00007242"/>
    </source>
</evidence>
<dbReference type="PANTHER" id="PTHR24061">
    <property type="entry name" value="CALCIUM-SENSING RECEPTOR-RELATED"/>
    <property type="match status" value="1"/>
</dbReference>
<feature type="transmembrane region" description="Helical" evidence="12">
    <location>
        <begin position="424"/>
        <end position="446"/>
    </location>
</feature>
<evidence type="ECO:0000313" key="15">
    <source>
        <dbReference type="Proteomes" id="UP000001646"/>
    </source>
</evidence>
<keyword evidence="8 12" id="KW-0472">Membrane</keyword>
<evidence type="ECO:0000256" key="10">
    <source>
        <dbReference type="ARBA" id="ARBA00023180"/>
    </source>
</evidence>
<keyword evidence="11" id="KW-0807">Transducer</keyword>
<evidence type="ECO:0000256" key="6">
    <source>
        <dbReference type="ARBA" id="ARBA00022989"/>
    </source>
</evidence>
<feature type="transmembrane region" description="Helical" evidence="12">
    <location>
        <begin position="302"/>
        <end position="323"/>
    </location>
</feature>
<evidence type="ECO:0000313" key="14">
    <source>
        <dbReference type="Ensembl" id="ENSACAP00000017251.3"/>
    </source>
</evidence>
<evidence type="ECO:0000256" key="7">
    <source>
        <dbReference type="ARBA" id="ARBA00023040"/>
    </source>
</evidence>
<dbReference type="Pfam" id="PF00003">
    <property type="entry name" value="7tm_3"/>
    <property type="match status" value="1"/>
</dbReference>
<sequence>MNAEVFHGALSFAIHSSRVPGFQQFLRAQKPSSDRDGFIRVFWEQAFHCLFPTSGVSEEHGGSCTGEEMLENLPAMFFEMSMTGQSYSIYNGVYAIAHALHAMHSSRTKQSLHTFLASISFNNSAGDKVSFDKKGDLINGFDIINWVTFPNQSFSKVKVGSIDPQASLERYFSINETTITWQNQFNQTVPIALCNDRCYPGFSRERKENMPFCCYNCNPCPEGEISDKKDMNDCFACPEDHYPNKERNGCLPKNLNFLSYDQPLGIVLAILALSFSVITVCVFGIFVKHRNTAIVRANNRNLSYTLLISLFLCFLCSLLFIGHPNVLTCQLRQTAFGIVFSVAVSSVLAKTTTVVLAFMITKPGSKLSKWVGTKLATSVVLSCSSIQIILCSIWLCTSPPFPSLEMNALPKEIVVRCNEGSANMFYLILGYMAFLAFVSFIVAFFARKLPDTFNEAKFITFSMLVFCSVWVSFAPSYLSTKGKYMVAVEIFSMLTSSAAILGFIFSPKCYIIVLRPQLNSRNQLKRKNN</sequence>
<dbReference type="HOGENOM" id="CLU_005389_5_0_1"/>
<keyword evidence="3" id="KW-1003">Cell membrane</keyword>
<dbReference type="PROSITE" id="PS50259">
    <property type="entry name" value="G_PROTEIN_RECEP_F3_4"/>
    <property type="match status" value="1"/>
</dbReference>
<evidence type="ECO:0000256" key="11">
    <source>
        <dbReference type="ARBA" id="ARBA00023224"/>
    </source>
</evidence>
<dbReference type="Proteomes" id="UP000001646">
    <property type="component" value="Unplaced"/>
</dbReference>
<evidence type="ECO:0000256" key="5">
    <source>
        <dbReference type="ARBA" id="ARBA00022729"/>
    </source>
</evidence>
<feature type="transmembrane region" description="Helical" evidence="12">
    <location>
        <begin position="264"/>
        <end position="287"/>
    </location>
</feature>
<evidence type="ECO:0000256" key="9">
    <source>
        <dbReference type="ARBA" id="ARBA00023170"/>
    </source>
</evidence>
<feature type="transmembrane region" description="Helical" evidence="12">
    <location>
        <begin position="371"/>
        <end position="395"/>
    </location>
</feature>
<dbReference type="InterPro" id="IPR017978">
    <property type="entry name" value="GPCR_3_C"/>
</dbReference>
<dbReference type="InterPro" id="IPR017979">
    <property type="entry name" value="GPCR_3_CS"/>
</dbReference>
<reference evidence="14" key="3">
    <citation type="submission" date="2025-09" db="UniProtKB">
        <authorList>
            <consortium name="Ensembl"/>
        </authorList>
    </citation>
    <scope>IDENTIFICATION</scope>
</reference>
<evidence type="ECO:0000256" key="3">
    <source>
        <dbReference type="ARBA" id="ARBA00022475"/>
    </source>
</evidence>
<dbReference type="Pfam" id="PF01094">
    <property type="entry name" value="ANF_receptor"/>
    <property type="match status" value="1"/>
</dbReference>
<dbReference type="PRINTS" id="PR01535">
    <property type="entry name" value="VOMERONASL2R"/>
</dbReference>
<comment type="subcellular location">
    <subcellularLocation>
        <location evidence="1">Cell membrane</location>
        <topology evidence="1">Multi-pass membrane protein</topology>
    </subcellularLocation>
</comment>
<evidence type="ECO:0000256" key="8">
    <source>
        <dbReference type="ARBA" id="ARBA00023136"/>
    </source>
</evidence>
<proteinExistence type="inferred from homology"/>
<dbReference type="InterPro" id="IPR000337">
    <property type="entry name" value="GPCR_3"/>
</dbReference>
<keyword evidence="9" id="KW-0675">Receptor</keyword>
<dbReference type="AlphaFoldDB" id="H9GPD1"/>
<evidence type="ECO:0000256" key="12">
    <source>
        <dbReference type="SAM" id="Phobius"/>
    </source>
</evidence>
<dbReference type="Ensembl" id="ENSACAT00000017590.3">
    <property type="protein sequence ID" value="ENSACAP00000017251.3"/>
    <property type="gene ID" value="ENSACAG00000017528.3"/>
</dbReference>
<feature type="transmembrane region" description="Helical" evidence="12">
    <location>
        <begin position="335"/>
        <end position="359"/>
    </location>
</feature>
<keyword evidence="4 12" id="KW-0812">Transmembrane</keyword>
<dbReference type="PROSITE" id="PS00981">
    <property type="entry name" value="G_PROTEIN_RECEP_F3_3"/>
    <property type="match status" value="1"/>
</dbReference>
<dbReference type="SUPFAM" id="SSF53822">
    <property type="entry name" value="Periplasmic binding protein-like I"/>
    <property type="match status" value="1"/>
</dbReference>
<dbReference type="PANTHER" id="PTHR24061:SF599">
    <property type="entry name" value="G-PROTEIN COUPLED RECEPTORS FAMILY 3 PROFILE DOMAIN-CONTAINING PROTEIN"/>
    <property type="match status" value="1"/>
</dbReference>
<name>H9GPD1_ANOCA</name>
<dbReference type="Gene3D" id="3.40.50.2300">
    <property type="match status" value="2"/>
</dbReference>
<dbReference type="InterPro" id="IPR000068">
    <property type="entry name" value="GPCR_3_Ca_sens_rcpt-rel"/>
</dbReference>
<feature type="transmembrane region" description="Helical" evidence="12">
    <location>
        <begin position="458"/>
        <end position="478"/>
    </location>
</feature>
<evidence type="ECO:0000259" key="13">
    <source>
        <dbReference type="PROSITE" id="PS50259"/>
    </source>
</evidence>